<evidence type="ECO:0000259" key="2">
    <source>
        <dbReference type="PROSITE" id="PS50943"/>
    </source>
</evidence>
<dbReference type="InterPro" id="IPR036086">
    <property type="entry name" value="ParB/Sulfiredoxin_sf"/>
</dbReference>
<dbReference type="InterPro" id="IPR001387">
    <property type="entry name" value="Cro/C1-type_HTH"/>
</dbReference>
<name>A0ABS5I8R9_9PROT</name>
<dbReference type="Proteomes" id="UP000680714">
    <property type="component" value="Unassembled WGS sequence"/>
</dbReference>
<dbReference type="EMBL" id="JAGTUF010000001">
    <property type="protein sequence ID" value="MBR9970832.1"/>
    <property type="molecule type" value="Genomic_DNA"/>
</dbReference>
<feature type="region of interest" description="Disordered" evidence="1">
    <location>
        <begin position="410"/>
        <end position="429"/>
    </location>
</feature>
<organism evidence="3 4">
    <name type="scientific">Magnetospirillum sulfuroxidans</name>
    <dbReference type="NCBI Taxonomy" id="611300"/>
    <lineage>
        <taxon>Bacteria</taxon>
        <taxon>Pseudomonadati</taxon>
        <taxon>Pseudomonadota</taxon>
        <taxon>Alphaproteobacteria</taxon>
        <taxon>Rhodospirillales</taxon>
        <taxon>Rhodospirillaceae</taxon>
        <taxon>Magnetospirillum</taxon>
    </lineage>
</organism>
<dbReference type="RefSeq" id="WP_211546288.1">
    <property type="nucleotide sequence ID" value="NZ_JAGTUF010000001.1"/>
</dbReference>
<dbReference type="CDD" id="cd00093">
    <property type="entry name" value="HTH_XRE"/>
    <property type="match status" value="1"/>
</dbReference>
<keyword evidence="4" id="KW-1185">Reference proteome</keyword>
<feature type="domain" description="HTH cro/C1-type" evidence="2">
    <location>
        <begin position="8"/>
        <end position="67"/>
    </location>
</feature>
<dbReference type="Gene3D" id="1.10.260.40">
    <property type="entry name" value="lambda repressor-like DNA-binding domains"/>
    <property type="match status" value="1"/>
</dbReference>
<feature type="region of interest" description="Disordered" evidence="1">
    <location>
        <begin position="267"/>
        <end position="288"/>
    </location>
</feature>
<dbReference type="SUPFAM" id="SSF110849">
    <property type="entry name" value="ParB/Sulfiredoxin"/>
    <property type="match status" value="1"/>
</dbReference>
<proteinExistence type="predicted"/>
<dbReference type="SUPFAM" id="SSF47413">
    <property type="entry name" value="lambda repressor-like DNA-binding domains"/>
    <property type="match status" value="1"/>
</dbReference>
<comment type="caution">
    <text evidence="3">The sequence shown here is derived from an EMBL/GenBank/DDBJ whole genome shotgun (WGS) entry which is preliminary data.</text>
</comment>
<gene>
    <name evidence="3" type="ORF">KEC16_03785</name>
</gene>
<evidence type="ECO:0000313" key="4">
    <source>
        <dbReference type="Proteomes" id="UP000680714"/>
    </source>
</evidence>
<sequence length="476" mass="51227">MTARVVTLADLMRQAGLSQDKLAKLATATGHKLNQSQVSGLLSGSLGFTLDSAKACAAVLAVPITTFLPELAALVPPSTTGDSRIKRFALDDLMLARGNERTSYDPAAIDDLATQIIDAGTLYQNLVGYPEDAHKTAKVAVWDGGRRWRALHRAREWGALPAGLQEFGIPVLLLEDRVACMKATIAANQKEDTHFLDRGAALSRLQDETGWMAPRLARETGIGSERLVQQLLQIHRDLPDWAKDRAYLPKDDPQHLKFRDCRDMVEKSRRAAPGAPVNAPPEQEKGEVAETPLPLELQRLAAPIAAPPATATAPVKFTKEQVAEGLKTFLTSQRGSEPPVADGVIRIVTGRSELIGIGRDTLLSDALSKNGMVAAAADLAEEFGIIFLADDVASAKTVAGLVRAVINAPKDTGTARPSPPPEDHRPAAVGGRIGQHWVLHAVQRTLGDRPTLIELKHDESGQIIQFVPAQRDIEGD</sequence>
<protein>
    <submittedName>
        <fullName evidence="3">ParB N-terminal domain-containing protein</fullName>
    </submittedName>
</protein>
<evidence type="ECO:0000256" key="1">
    <source>
        <dbReference type="SAM" id="MobiDB-lite"/>
    </source>
</evidence>
<dbReference type="PROSITE" id="PS50943">
    <property type="entry name" value="HTH_CROC1"/>
    <property type="match status" value="1"/>
</dbReference>
<evidence type="ECO:0000313" key="3">
    <source>
        <dbReference type="EMBL" id="MBR9970832.1"/>
    </source>
</evidence>
<accession>A0ABS5I8R9</accession>
<reference evidence="3 4" key="1">
    <citation type="submission" date="2021-04" db="EMBL/GenBank/DDBJ databases">
        <title>Magnetospirillum sulfuroxidans sp. nov., a facultative chemolithoautotrophic sulfur-oxidizing alphaproteobacterium isolated from freshwater sediment and proposals for Paramagetospirillum gen. nov., and Magnetospirillaceae fam. nov.</title>
        <authorList>
            <person name="Koziaeva V."/>
            <person name="Geelhoed J.S."/>
            <person name="Sorokin D.Y."/>
            <person name="Grouzdev D.S."/>
        </authorList>
    </citation>
    <scope>NUCLEOTIDE SEQUENCE [LARGE SCALE GENOMIC DNA]</scope>
    <source>
        <strain evidence="3 4">J10</strain>
    </source>
</reference>
<dbReference type="InterPro" id="IPR010982">
    <property type="entry name" value="Lambda_DNA-bd_dom_sf"/>
</dbReference>